<sequence>MKAIYKKSTDIGVGEVSFKACIAKDQGDLRRTAIWAKRALNGVHAKFVFDRINITTSLAEYVTRFRRSMAVLTPESHNPSASLVDRLFVRALHKEIAHKLNEPAAPSVLTGRRLSAVVFLYVNG</sequence>
<name>A0A9P6R415_9FUNG</name>
<reference evidence="1" key="1">
    <citation type="journal article" date="2020" name="Fungal Divers.">
        <title>Resolving the Mortierellaceae phylogeny through synthesis of multi-gene phylogenetics and phylogenomics.</title>
        <authorList>
            <person name="Vandepol N."/>
            <person name="Liber J."/>
            <person name="Desiro A."/>
            <person name="Na H."/>
            <person name="Kennedy M."/>
            <person name="Barry K."/>
            <person name="Grigoriev I.V."/>
            <person name="Miller A.N."/>
            <person name="O'Donnell K."/>
            <person name="Stajich J.E."/>
            <person name="Bonito G."/>
        </authorList>
    </citation>
    <scope>NUCLEOTIDE SEQUENCE</scope>
    <source>
        <strain evidence="1">REB-010B</strain>
    </source>
</reference>
<keyword evidence="2" id="KW-1185">Reference proteome</keyword>
<dbReference type="EMBL" id="JAAAIP010001169">
    <property type="protein sequence ID" value="KAG0309755.1"/>
    <property type="molecule type" value="Genomic_DNA"/>
</dbReference>
<organism evidence="1 2">
    <name type="scientific">Dissophora globulifera</name>
    <dbReference type="NCBI Taxonomy" id="979702"/>
    <lineage>
        <taxon>Eukaryota</taxon>
        <taxon>Fungi</taxon>
        <taxon>Fungi incertae sedis</taxon>
        <taxon>Mucoromycota</taxon>
        <taxon>Mortierellomycotina</taxon>
        <taxon>Mortierellomycetes</taxon>
        <taxon>Mortierellales</taxon>
        <taxon>Mortierellaceae</taxon>
        <taxon>Dissophora</taxon>
    </lineage>
</organism>
<gene>
    <name evidence="1" type="ORF">BGZ99_000777</name>
</gene>
<accession>A0A9P6R415</accession>
<evidence type="ECO:0000313" key="2">
    <source>
        <dbReference type="Proteomes" id="UP000738325"/>
    </source>
</evidence>
<dbReference type="Proteomes" id="UP000738325">
    <property type="component" value="Unassembled WGS sequence"/>
</dbReference>
<dbReference type="AlphaFoldDB" id="A0A9P6R415"/>
<evidence type="ECO:0000313" key="1">
    <source>
        <dbReference type="EMBL" id="KAG0309755.1"/>
    </source>
</evidence>
<comment type="caution">
    <text evidence="1">The sequence shown here is derived from an EMBL/GenBank/DDBJ whole genome shotgun (WGS) entry which is preliminary data.</text>
</comment>
<protein>
    <submittedName>
        <fullName evidence="1">Uncharacterized protein</fullName>
    </submittedName>
</protein>
<proteinExistence type="predicted"/>